<protein>
    <submittedName>
        <fullName evidence="1">Uncharacterized protein</fullName>
    </submittedName>
</protein>
<feature type="non-terminal residue" evidence="1">
    <location>
        <position position="55"/>
    </location>
</feature>
<dbReference type="AlphaFoldDB" id="A0A0B7BVD4"/>
<organism evidence="1">
    <name type="scientific">Arion vulgaris</name>
    <dbReference type="NCBI Taxonomy" id="1028688"/>
    <lineage>
        <taxon>Eukaryota</taxon>
        <taxon>Metazoa</taxon>
        <taxon>Spiralia</taxon>
        <taxon>Lophotrochozoa</taxon>
        <taxon>Mollusca</taxon>
        <taxon>Gastropoda</taxon>
        <taxon>Heterobranchia</taxon>
        <taxon>Euthyneura</taxon>
        <taxon>Panpulmonata</taxon>
        <taxon>Eupulmonata</taxon>
        <taxon>Stylommatophora</taxon>
        <taxon>Helicina</taxon>
        <taxon>Arionoidea</taxon>
        <taxon>Arionidae</taxon>
        <taxon>Arion</taxon>
    </lineage>
</organism>
<dbReference type="EMBL" id="HACG01050309">
    <property type="protein sequence ID" value="CEK97174.1"/>
    <property type="molecule type" value="Transcribed_RNA"/>
</dbReference>
<sequence>MHLFDPAINEYCACIVKEVGQEEDSLFYLCVCVPWPSTQMCLTLYTPVSPKWLPG</sequence>
<gene>
    <name evidence="1" type="primary">ORF214931</name>
</gene>
<accession>A0A0B7BVD4</accession>
<reference evidence="1" key="1">
    <citation type="submission" date="2014-12" db="EMBL/GenBank/DDBJ databases">
        <title>Insight into the proteome of Arion vulgaris.</title>
        <authorList>
            <person name="Aradska J."/>
            <person name="Bulat T."/>
            <person name="Smidak R."/>
            <person name="Sarate P."/>
            <person name="Gangsoo J."/>
            <person name="Sialana F."/>
            <person name="Bilban M."/>
            <person name="Lubec G."/>
        </authorList>
    </citation>
    <scope>NUCLEOTIDE SEQUENCE</scope>
    <source>
        <tissue evidence="1">Skin</tissue>
    </source>
</reference>
<evidence type="ECO:0000313" key="1">
    <source>
        <dbReference type="EMBL" id="CEK97174.1"/>
    </source>
</evidence>
<proteinExistence type="predicted"/>
<name>A0A0B7BVD4_9EUPU</name>